<evidence type="ECO:0000313" key="3">
    <source>
        <dbReference type="EMBL" id="UYG17342.1"/>
    </source>
</evidence>
<reference evidence="3" key="1">
    <citation type="submission" date="2022-10" db="EMBL/GenBank/DDBJ databases">
        <title>Whole-Genome Sequencing of Brachybacterium huguangmaarense BRM-3, Isolated from Betula schmidtii.</title>
        <authorList>
            <person name="Haam D."/>
        </authorList>
    </citation>
    <scope>NUCLEOTIDE SEQUENCE</scope>
    <source>
        <strain evidence="3">BRM-3</strain>
    </source>
</reference>
<dbReference type="EMBL" id="CP107020">
    <property type="protein sequence ID" value="UYG17342.1"/>
    <property type="molecule type" value="Genomic_DNA"/>
</dbReference>
<accession>A0ABY6G2J5</accession>
<evidence type="ECO:0000259" key="2">
    <source>
        <dbReference type="PROSITE" id="PS50987"/>
    </source>
</evidence>
<keyword evidence="4" id="KW-1185">Reference proteome</keyword>
<dbReference type="PANTHER" id="PTHR38600">
    <property type="entry name" value="TRANSCRIPTIONAL REGULATORY PROTEIN"/>
    <property type="match status" value="1"/>
</dbReference>
<organism evidence="3 4">
    <name type="scientific">Brachybacterium huguangmaarense</name>
    <dbReference type="NCBI Taxonomy" id="1652028"/>
    <lineage>
        <taxon>Bacteria</taxon>
        <taxon>Bacillati</taxon>
        <taxon>Actinomycetota</taxon>
        <taxon>Actinomycetes</taxon>
        <taxon>Micrococcales</taxon>
        <taxon>Dermabacteraceae</taxon>
        <taxon>Brachybacterium</taxon>
    </lineage>
</organism>
<evidence type="ECO:0000256" key="1">
    <source>
        <dbReference type="SAM" id="MobiDB-lite"/>
    </source>
</evidence>
<dbReference type="PRINTS" id="PR00778">
    <property type="entry name" value="HTHARSR"/>
</dbReference>
<dbReference type="SUPFAM" id="SSF46785">
    <property type="entry name" value="Winged helix' DNA-binding domain"/>
    <property type="match status" value="1"/>
</dbReference>
<dbReference type="NCBIfam" id="NF033788">
    <property type="entry name" value="HTH_metalloreg"/>
    <property type="match status" value="1"/>
</dbReference>
<dbReference type="CDD" id="cd00090">
    <property type="entry name" value="HTH_ARSR"/>
    <property type="match status" value="1"/>
</dbReference>
<protein>
    <submittedName>
        <fullName evidence="3">Metalloregulator ArsR/SmtB family transcription factor</fullName>
    </submittedName>
</protein>
<dbReference type="PANTHER" id="PTHR38600:SF1">
    <property type="entry name" value="TRANSCRIPTIONAL REGULATORY PROTEIN"/>
    <property type="match status" value="1"/>
</dbReference>
<dbReference type="InterPro" id="IPR011991">
    <property type="entry name" value="ArsR-like_HTH"/>
</dbReference>
<dbReference type="InterPro" id="IPR001845">
    <property type="entry name" value="HTH_ArsR_DNA-bd_dom"/>
</dbReference>
<dbReference type="Gene3D" id="1.10.10.10">
    <property type="entry name" value="Winged helix-like DNA-binding domain superfamily/Winged helix DNA-binding domain"/>
    <property type="match status" value="1"/>
</dbReference>
<feature type="domain" description="HTH arsR-type" evidence="2">
    <location>
        <begin position="9"/>
        <end position="103"/>
    </location>
</feature>
<dbReference type="RefSeq" id="WP_263594551.1">
    <property type="nucleotide sequence ID" value="NZ_CP107020.1"/>
</dbReference>
<name>A0ABY6G2J5_9MICO</name>
<feature type="region of interest" description="Disordered" evidence="1">
    <location>
        <begin position="113"/>
        <end position="132"/>
    </location>
</feature>
<dbReference type="PROSITE" id="PS50987">
    <property type="entry name" value="HTH_ARSR_2"/>
    <property type="match status" value="1"/>
</dbReference>
<proteinExistence type="predicted"/>
<evidence type="ECO:0000313" key="4">
    <source>
        <dbReference type="Proteomes" id="UP001164305"/>
    </source>
</evidence>
<sequence>MIPRAGALEVDLTSPAADRVFTALADPTRRRVLARLAVEPCDAGAVARDLDLSRQAVAKHVRRLEEAELVCSQPEGRRRVHRVSPERIREISELLGAVARGWDRRLAGIAREAERREADGRGADDHGAGEDD</sequence>
<dbReference type="InterPro" id="IPR036390">
    <property type="entry name" value="WH_DNA-bd_sf"/>
</dbReference>
<dbReference type="Proteomes" id="UP001164305">
    <property type="component" value="Chromosome"/>
</dbReference>
<dbReference type="SMART" id="SM00418">
    <property type="entry name" value="HTH_ARSR"/>
    <property type="match status" value="1"/>
</dbReference>
<gene>
    <name evidence="3" type="ORF">BRM3_02610</name>
</gene>
<dbReference type="Pfam" id="PF12840">
    <property type="entry name" value="HTH_20"/>
    <property type="match status" value="1"/>
</dbReference>
<dbReference type="InterPro" id="IPR036388">
    <property type="entry name" value="WH-like_DNA-bd_sf"/>
</dbReference>